<sequence length="437" mass="48132">MPFNDANKADLPTPGKATRGLHADDPDHVTSPNYPLAPSLSLSSTFRLPHPASQIGQELAETGEAGLDWQKPPVHIYSRFTSETRGRTEQVLSSLLDSHALTYASGLTAAYGAILHYAPKVIAIRRGYHGVHAGIKIYSRTQDVKIIDLDDEYPKLDVGKRGDGSDTPKGGLLVWVETPLNPTGEARDLQYYAKRAHEAGGVIAVDSTFAPLQDVFEQGVDMVMHSATKYFGGHSDLLMGILAVKDKKQWDQLFDDRSHFGGMPGNMESWLLLRSLRSLQVRWRQQSTTATRLVEWLQTLVQATSSSSTVSKEDQKIVSAGVVQRVWHASLQPRKDKDTSATPRFEEGKDFNPAAQMKNGWPATFAFRLSDKKKAALLPHETTYFAAATSLGGVESLLEHRLGSDPTEDPCLVRVSVGLEEFEDLQADLRAAFLKLI</sequence>
<comment type="similarity">
    <text evidence="4">Belongs to the trans-sulfuration enzymes family.</text>
</comment>
<dbReference type="STRING" id="1280837.A0A316VM62"/>
<dbReference type="GO" id="GO:0005737">
    <property type="term" value="C:cytoplasm"/>
    <property type="evidence" value="ECO:0007669"/>
    <property type="project" value="TreeGrafter"/>
</dbReference>
<feature type="modified residue" description="N6-(pyridoxal phosphate)lysine" evidence="3">
    <location>
        <position position="229"/>
    </location>
</feature>
<evidence type="ECO:0000256" key="3">
    <source>
        <dbReference type="PIRSR" id="PIRSR001434-2"/>
    </source>
</evidence>
<dbReference type="Proteomes" id="UP000245771">
    <property type="component" value="Unassembled WGS sequence"/>
</dbReference>
<dbReference type="PANTHER" id="PTHR11808">
    <property type="entry name" value="TRANS-SULFURATION ENZYME FAMILY MEMBER"/>
    <property type="match status" value="1"/>
</dbReference>
<evidence type="ECO:0000256" key="5">
    <source>
        <dbReference type="SAM" id="MobiDB-lite"/>
    </source>
</evidence>
<comment type="cofactor">
    <cofactor evidence="1 4">
        <name>pyridoxal 5'-phosphate</name>
        <dbReference type="ChEBI" id="CHEBI:597326"/>
    </cofactor>
</comment>
<organism evidence="6 7">
    <name type="scientific">Meira miltonrushii</name>
    <dbReference type="NCBI Taxonomy" id="1280837"/>
    <lineage>
        <taxon>Eukaryota</taxon>
        <taxon>Fungi</taxon>
        <taxon>Dikarya</taxon>
        <taxon>Basidiomycota</taxon>
        <taxon>Ustilaginomycotina</taxon>
        <taxon>Exobasidiomycetes</taxon>
        <taxon>Exobasidiales</taxon>
        <taxon>Brachybasidiaceae</taxon>
        <taxon>Meira</taxon>
    </lineage>
</organism>
<dbReference type="InterPro" id="IPR015421">
    <property type="entry name" value="PyrdxlP-dep_Trfase_major"/>
</dbReference>
<name>A0A316VM62_9BASI</name>
<dbReference type="RefSeq" id="XP_025356957.1">
    <property type="nucleotide sequence ID" value="XM_025496241.1"/>
</dbReference>
<dbReference type="AlphaFoldDB" id="A0A316VM62"/>
<dbReference type="Pfam" id="PF01053">
    <property type="entry name" value="Cys_Met_Meta_PP"/>
    <property type="match status" value="2"/>
</dbReference>
<evidence type="ECO:0000256" key="2">
    <source>
        <dbReference type="ARBA" id="ARBA00022898"/>
    </source>
</evidence>
<dbReference type="SUPFAM" id="SSF53383">
    <property type="entry name" value="PLP-dependent transferases"/>
    <property type="match status" value="1"/>
</dbReference>
<dbReference type="GO" id="GO:0016846">
    <property type="term" value="F:carbon-sulfur lyase activity"/>
    <property type="evidence" value="ECO:0007669"/>
    <property type="project" value="TreeGrafter"/>
</dbReference>
<proteinExistence type="inferred from homology"/>
<dbReference type="PANTHER" id="PTHR11808:SF35">
    <property type="entry name" value="CYSTATHIONINE GAMMA-SYNTHASE (AFU_ORTHOLOGUE AFUA_7G01590)"/>
    <property type="match status" value="1"/>
</dbReference>
<dbReference type="InParanoid" id="A0A316VM62"/>
<dbReference type="Gene3D" id="3.40.640.10">
    <property type="entry name" value="Type I PLP-dependent aspartate aminotransferase-like (Major domain)"/>
    <property type="match status" value="1"/>
</dbReference>
<dbReference type="InterPro" id="IPR015422">
    <property type="entry name" value="PyrdxlP-dep_Trfase_small"/>
</dbReference>
<dbReference type="InterPro" id="IPR015424">
    <property type="entry name" value="PyrdxlP-dep_Trfase"/>
</dbReference>
<evidence type="ECO:0000256" key="1">
    <source>
        <dbReference type="ARBA" id="ARBA00001933"/>
    </source>
</evidence>
<accession>A0A316VM62</accession>
<evidence type="ECO:0000313" key="6">
    <source>
        <dbReference type="EMBL" id="PWN36655.1"/>
    </source>
</evidence>
<feature type="region of interest" description="Disordered" evidence="5">
    <location>
        <begin position="1"/>
        <end position="34"/>
    </location>
</feature>
<dbReference type="PROSITE" id="PS00868">
    <property type="entry name" value="CYS_MET_METAB_PP"/>
    <property type="match status" value="1"/>
</dbReference>
<keyword evidence="7" id="KW-1185">Reference proteome</keyword>
<gene>
    <name evidence="6" type="ORF">FA14DRAFT_117621</name>
</gene>
<dbReference type="GeneID" id="37018022"/>
<dbReference type="Gene3D" id="3.90.1150.10">
    <property type="entry name" value="Aspartate Aminotransferase, domain 1"/>
    <property type="match status" value="1"/>
</dbReference>
<dbReference type="EMBL" id="KZ819602">
    <property type="protein sequence ID" value="PWN36655.1"/>
    <property type="molecule type" value="Genomic_DNA"/>
</dbReference>
<dbReference type="PIRSF" id="PIRSF001434">
    <property type="entry name" value="CGS"/>
    <property type="match status" value="1"/>
</dbReference>
<evidence type="ECO:0000313" key="7">
    <source>
        <dbReference type="Proteomes" id="UP000245771"/>
    </source>
</evidence>
<dbReference type="InterPro" id="IPR000277">
    <property type="entry name" value="Cys/Met-Metab_PyrdxlP-dep_enz"/>
</dbReference>
<reference evidence="6 7" key="1">
    <citation type="journal article" date="2018" name="Mol. Biol. Evol.">
        <title>Broad Genomic Sampling Reveals a Smut Pathogenic Ancestry of the Fungal Clade Ustilaginomycotina.</title>
        <authorList>
            <person name="Kijpornyongpan T."/>
            <person name="Mondo S.J."/>
            <person name="Barry K."/>
            <person name="Sandor L."/>
            <person name="Lee J."/>
            <person name="Lipzen A."/>
            <person name="Pangilinan J."/>
            <person name="LaButti K."/>
            <person name="Hainaut M."/>
            <person name="Henrissat B."/>
            <person name="Grigoriev I.V."/>
            <person name="Spatafora J.W."/>
            <person name="Aime M.C."/>
        </authorList>
    </citation>
    <scope>NUCLEOTIDE SEQUENCE [LARGE SCALE GENOMIC DNA]</scope>
    <source>
        <strain evidence="6 7">MCA 3882</strain>
    </source>
</reference>
<protein>
    <submittedName>
        <fullName evidence="6">Cystathionine gamma-synthase</fullName>
    </submittedName>
</protein>
<evidence type="ECO:0000256" key="4">
    <source>
        <dbReference type="RuleBase" id="RU362118"/>
    </source>
</evidence>
<dbReference type="OrthoDB" id="3512640at2759"/>
<dbReference type="GO" id="GO:0019346">
    <property type="term" value="P:transsulfuration"/>
    <property type="evidence" value="ECO:0007669"/>
    <property type="project" value="InterPro"/>
</dbReference>
<dbReference type="GO" id="GO:0030170">
    <property type="term" value="F:pyridoxal phosphate binding"/>
    <property type="evidence" value="ECO:0007669"/>
    <property type="project" value="InterPro"/>
</dbReference>
<dbReference type="FunCoup" id="A0A316VM62">
    <property type="interactions" value="270"/>
</dbReference>
<dbReference type="InterPro" id="IPR054542">
    <property type="entry name" value="Cys_met_metab_PP"/>
</dbReference>
<keyword evidence="2 3" id="KW-0663">Pyridoxal phosphate</keyword>